<evidence type="ECO:0000256" key="2">
    <source>
        <dbReference type="ARBA" id="ARBA00004496"/>
    </source>
</evidence>
<dbReference type="InterPro" id="IPR048988">
    <property type="entry name" value="STAT_linker"/>
</dbReference>
<keyword evidence="16" id="KW-1185">Reference proteome</keyword>
<evidence type="ECO:0000256" key="9">
    <source>
        <dbReference type="ARBA" id="ARBA00023159"/>
    </source>
</evidence>
<keyword evidence="10 13" id="KW-0804">Transcription</keyword>
<dbReference type="EMBL" id="CATNWA010010548">
    <property type="protein sequence ID" value="CAI9560091.1"/>
    <property type="molecule type" value="Genomic_DNA"/>
</dbReference>
<reference evidence="15" key="1">
    <citation type="submission" date="2023-05" db="EMBL/GenBank/DDBJ databases">
        <authorList>
            <person name="Stuckert A."/>
        </authorList>
    </citation>
    <scope>NUCLEOTIDE SEQUENCE</scope>
</reference>
<dbReference type="Gene3D" id="1.20.1050.20">
    <property type="entry name" value="STAT transcription factor, all-alpha domain"/>
    <property type="match status" value="1"/>
</dbReference>
<organism evidence="15 16">
    <name type="scientific">Staurois parvus</name>
    <dbReference type="NCBI Taxonomy" id="386267"/>
    <lineage>
        <taxon>Eukaryota</taxon>
        <taxon>Metazoa</taxon>
        <taxon>Chordata</taxon>
        <taxon>Craniata</taxon>
        <taxon>Vertebrata</taxon>
        <taxon>Euteleostomi</taxon>
        <taxon>Amphibia</taxon>
        <taxon>Batrachia</taxon>
        <taxon>Anura</taxon>
        <taxon>Neobatrachia</taxon>
        <taxon>Ranoidea</taxon>
        <taxon>Ranidae</taxon>
        <taxon>Staurois</taxon>
    </lineage>
</organism>
<dbReference type="SUPFAM" id="SSF49417">
    <property type="entry name" value="p53-like transcription factors"/>
    <property type="match status" value="1"/>
</dbReference>
<evidence type="ECO:0000256" key="5">
    <source>
        <dbReference type="ARBA" id="ARBA00022553"/>
    </source>
</evidence>
<keyword evidence="4 13" id="KW-0963">Cytoplasm</keyword>
<evidence type="ECO:0000256" key="11">
    <source>
        <dbReference type="ARBA" id="ARBA00023242"/>
    </source>
</evidence>
<dbReference type="InterPro" id="IPR012345">
    <property type="entry name" value="STAT_TF_DNA-bd_N"/>
</dbReference>
<dbReference type="InterPro" id="IPR008967">
    <property type="entry name" value="p53-like_TF_DNA-bd_sf"/>
</dbReference>
<name>A0ABN9CKG4_9NEOB</name>
<evidence type="ECO:0000256" key="10">
    <source>
        <dbReference type="ARBA" id="ARBA00023163"/>
    </source>
</evidence>
<proteinExistence type="inferred from homology"/>
<evidence type="ECO:0000256" key="1">
    <source>
        <dbReference type="ARBA" id="ARBA00004123"/>
    </source>
</evidence>
<dbReference type="InterPro" id="IPR036860">
    <property type="entry name" value="SH2_dom_sf"/>
</dbReference>
<dbReference type="Gene3D" id="1.10.238.10">
    <property type="entry name" value="EF-hand"/>
    <property type="match status" value="1"/>
</dbReference>
<keyword evidence="8 13" id="KW-0238">DNA-binding</keyword>
<accession>A0ABN9CKG4</accession>
<dbReference type="InterPro" id="IPR013800">
    <property type="entry name" value="STAT_TF_alpha"/>
</dbReference>
<dbReference type="Pfam" id="PF01017">
    <property type="entry name" value="STAT_alpha"/>
    <property type="match status" value="1"/>
</dbReference>
<dbReference type="InterPro" id="IPR000980">
    <property type="entry name" value="SH2"/>
</dbReference>
<gene>
    <name evidence="15" type="ORF">SPARVUS_LOCUS5180616</name>
</gene>
<evidence type="ECO:0000313" key="15">
    <source>
        <dbReference type="EMBL" id="CAI9560091.1"/>
    </source>
</evidence>
<keyword evidence="5 13" id="KW-0597">Phosphoprotein</keyword>
<comment type="subcellular location">
    <subcellularLocation>
        <location evidence="2 13">Cytoplasm</location>
    </subcellularLocation>
    <subcellularLocation>
        <location evidence="1 13">Nucleus</location>
    </subcellularLocation>
</comment>
<dbReference type="InterPro" id="IPR013801">
    <property type="entry name" value="STAT_TF_DNA-bd"/>
</dbReference>
<dbReference type="SUPFAM" id="SSF47655">
    <property type="entry name" value="STAT"/>
    <property type="match status" value="1"/>
</dbReference>
<comment type="caution">
    <text evidence="15">The sequence shown here is derived from an EMBL/GenBank/DDBJ whole genome shotgun (WGS) entry which is preliminary data.</text>
</comment>
<dbReference type="InterPro" id="IPR001217">
    <property type="entry name" value="STAT"/>
</dbReference>
<evidence type="ECO:0000256" key="6">
    <source>
        <dbReference type="ARBA" id="ARBA00022999"/>
    </source>
</evidence>
<keyword evidence="6 12" id="KW-0727">SH2 domain</keyword>
<keyword evidence="7 13" id="KW-0805">Transcription regulation</keyword>
<dbReference type="PROSITE" id="PS50001">
    <property type="entry name" value="SH2"/>
    <property type="match status" value="1"/>
</dbReference>
<dbReference type="SUPFAM" id="SSF55550">
    <property type="entry name" value="SH2 domain"/>
    <property type="match status" value="1"/>
</dbReference>
<keyword evidence="9 13" id="KW-0010">Activator</keyword>
<feature type="domain" description="SH2" evidence="14">
    <location>
        <begin position="419"/>
        <end position="518"/>
    </location>
</feature>
<dbReference type="Gene3D" id="2.60.40.630">
    <property type="entry name" value="STAT transcription factor, DNA-binding domain"/>
    <property type="match status" value="1"/>
</dbReference>
<dbReference type="Pfam" id="PF02864">
    <property type="entry name" value="STAT_bind"/>
    <property type="match status" value="1"/>
</dbReference>
<comment type="similarity">
    <text evidence="3 13">Belongs to the transcription factor STAT family.</text>
</comment>
<keyword evidence="11 13" id="KW-0539">Nucleus</keyword>
<evidence type="ECO:0000256" key="4">
    <source>
        <dbReference type="ARBA" id="ARBA00022490"/>
    </source>
</evidence>
<dbReference type="Proteomes" id="UP001162483">
    <property type="component" value="Unassembled WGS sequence"/>
</dbReference>
<evidence type="ECO:0000313" key="16">
    <source>
        <dbReference type="Proteomes" id="UP001162483"/>
    </source>
</evidence>
<evidence type="ECO:0000256" key="7">
    <source>
        <dbReference type="ARBA" id="ARBA00023015"/>
    </source>
</evidence>
<protein>
    <recommendedName>
        <fullName evidence="13">Signal transducer and activator of transcription</fullName>
    </recommendedName>
</protein>
<dbReference type="Pfam" id="PF21354">
    <property type="entry name" value="STAT_linker"/>
    <property type="match status" value="1"/>
</dbReference>
<dbReference type="PANTHER" id="PTHR11801">
    <property type="entry name" value="SIGNAL TRANSDUCER AND ACTIVATOR OF TRANSCRIPTION"/>
    <property type="match status" value="1"/>
</dbReference>
<sequence>MDVVLKEYPPLATSFQARQEEMKFQYRCNKLQHKMKQTSVAQQSLKVALENLKFCGQVQDLSPLQQQWVLLIEESLQLLASIQDQVLKIISIWKRRQQMSGNGASFDENLLPLQERLEFIFGIYEELFHMIRELNETAQRALPTEYLDQIFAGFKSLIISSFLVDKQPPQVLKTQTKFQASVNFMLGSKILSGASKMPVIRAYIITEKKAQDLFGGSSIESLNDGAGEIENGRSVFEFTKATRTCGAVFKNMLLKKIKRCERKGSESVTEEKCAILFTAEFTFNGSIHVIQALSLPVVVIVHGNQDNNAKATILWDNAFSEIGRRPFYVDEKVPWKMMCKTLNMKFMAEVGTKQELTPVHYRFLAQKIFGDNGTYDDVKDRMVSWTQFNKEPLRERNFTFWQWFDGVVDLTKKHLKDYWSDGLIMGFVSKQYVHTILGKEHNGTFLLRFSDSEIGGITIAHIVRGDDGSGQIQNIQPFTSKDLQILSLGDRVRDLKQLKFLYAKGEKDTVFEKYYKKVSSSGNGYKRAVIILTVPGDENESKQNPSQMSGSNQMDECDPFNASTSRCIQYASPVYGSPVGSPIPNIGNPPHIYSPPVGSVQPFLPALADQASFTPRYIPSPEYSLMENSNPIWTQSYYHESPTYNPEPYPSGAMSQLEEVLDIISTDASLSNFSTLTQHPMDVDPDWRN</sequence>
<evidence type="ECO:0000256" key="12">
    <source>
        <dbReference type="PROSITE-ProRule" id="PRU00191"/>
    </source>
</evidence>
<dbReference type="Pfam" id="PF00017">
    <property type="entry name" value="SH2"/>
    <property type="match status" value="1"/>
</dbReference>
<evidence type="ECO:0000256" key="3">
    <source>
        <dbReference type="ARBA" id="ARBA00005586"/>
    </source>
</evidence>
<evidence type="ECO:0000256" key="13">
    <source>
        <dbReference type="RuleBase" id="RU046415"/>
    </source>
</evidence>
<dbReference type="Gene3D" id="3.30.505.10">
    <property type="entry name" value="SH2 domain"/>
    <property type="match status" value="1"/>
</dbReference>
<dbReference type="InterPro" id="IPR015988">
    <property type="entry name" value="STAT_TF_CC"/>
</dbReference>
<evidence type="ECO:0000256" key="8">
    <source>
        <dbReference type="ARBA" id="ARBA00023125"/>
    </source>
</evidence>
<evidence type="ECO:0000259" key="14">
    <source>
        <dbReference type="PROSITE" id="PS50001"/>
    </source>
</evidence>